<accession>A0AAN8XDA3</accession>
<dbReference type="AlphaFoldDB" id="A0AAN8XDA3"/>
<name>A0AAN8XDA3_HALRR</name>
<dbReference type="InterPro" id="IPR036116">
    <property type="entry name" value="FN3_sf"/>
</dbReference>
<feature type="non-terminal residue" evidence="3">
    <location>
        <position position="268"/>
    </location>
</feature>
<organism evidence="3 4">
    <name type="scientific">Halocaridina rubra</name>
    <name type="common">Hawaiian red shrimp</name>
    <dbReference type="NCBI Taxonomy" id="373956"/>
    <lineage>
        <taxon>Eukaryota</taxon>
        <taxon>Metazoa</taxon>
        <taxon>Ecdysozoa</taxon>
        <taxon>Arthropoda</taxon>
        <taxon>Crustacea</taxon>
        <taxon>Multicrustacea</taxon>
        <taxon>Malacostraca</taxon>
        <taxon>Eumalacostraca</taxon>
        <taxon>Eucarida</taxon>
        <taxon>Decapoda</taxon>
        <taxon>Pleocyemata</taxon>
        <taxon>Caridea</taxon>
        <taxon>Atyoidea</taxon>
        <taxon>Atyidae</taxon>
        <taxon>Halocaridina</taxon>
    </lineage>
</organism>
<dbReference type="PROSITE" id="PS50853">
    <property type="entry name" value="FN3"/>
    <property type="match status" value="1"/>
</dbReference>
<dbReference type="PANTHER" id="PTHR13817">
    <property type="entry name" value="TITIN"/>
    <property type="match status" value="1"/>
</dbReference>
<dbReference type="Proteomes" id="UP001381693">
    <property type="component" value="Unassembled WGS sequence"/>
</dbReference>
<dbReference type="InterPro" id="IPR003961">
    <property type="entry name" value="FN3_dom"/>
</dbReference>
<keyword evidence="1" id="KW-0677">Repeat</keyword>
<dbReference type="Pfam" id="PF00041">
    <property type="entry name" value="fn3"/>
    <property type="match status" value="1"/>
</dbReference>
<sequence length="268" mass="30268">MSSETKLVNFIRNKGVLDASNSTKYTYEVNEVEDGIITTLLIMDTSEEDGGLYTCANVENSQDILRNVIVGFPSEVMLNVTNVRILEVVGTEITLEWDPPTGDPLAEIQEYEIAYFKRSHEDEPDIILTKNESALLPFLEENTDYGFQVRVKTSMGWGAFSNTVYQSTGKHIEEDIAESTTLSNADEDMETTTLSSTDYFNNSNDPEKAYEDEYIYGEEDGNFTLIFNESVEYNYPKEDEDYDGAKELPLPTYEKIVLSCGDITDPED</sequence>
<evidence type="ECO:0000256" key="1">
    <source>
        <dbReference type="ARBA" id="ARBA00022737"/>
    </source>
</evidence>
<dbReference type="CDD" id="cd00063">
    <property type="entry name" value="FN3"/>
    <property type="match status" value="1"/>
</dbReference>
<comment type="caution">
    <text evidence="3">The sequence shown here is derived from an EMBL/GenBank/DDBJ whole genome shotgun (WGS) entry which is preliminary data.</text>
</comment>
<dbReference type="SUPFAM" id="SSF49265">
    <property type="entry name" value="Fibronectin type III"/>
    <property type="match status" value="1"/>
</dbReference>
<reference evidence="3 4" key="1">
    <citation type="submission" date="2023-11" db="EMBL/GenBank/DDBJ databases">
        <title>Halocaridina rubra genome assembly.</title>
        <authorList>
            <person name="Smith C."/>
        </authorList>
    </citation>
    <scope>NUCLEOTIDE SEQUENCE [LARGE SCALE GENOMIC DNA]</scope>
    <source>
        <strain evidence="3">EP-1</strain>
        <tissue evidence="3">Whole</tissue>
    </source>
</reference>
<protein>
    <recommendedName>
        <fullName evidence="2">Fibronectin type-III domain-containing protein</fullName>
    </recommendedName>
</protein>
<dbReference type="InterPro" id="IPR050964">
    <property type="entry name" value="Striated_Muscle_Regulatory"/>
</dbReference>
<evidence type="ECO:0000313" key="3">
    <source>
        <dbReference type="EMBL" id="KAK7081227.1"/>
    </source>
</evidence>
<evidence type="ECO:0000313" key="4">
    <source>
        <dbReference type="Proteomes" id="UP001381693"/>
    </source>
</evidence>
<dbReference type="SMART" id="SM00060">
    <property type="entry name" value="FN3"/>
    <property type="match status" value="1"/>
</dbReference>
<gene>
    <name evidence="3" type="ORF">SK128_009082</name>
</gene>
<feature type="domain" description="Fibronectin type-III" evidence="2">
    <location>
        <begin position="79"/>
        <end position="171"/>
    </location>
</feature>
<keyword evidence="4" id="KW-1185">Reference proteome</keyword>
<dbReference type="Gene3D" id="2.60.40.10">
    <property type="entry name" value="Immunoglobulins"/>
    <property type="match status" value="1"/>
</dbReference>
<dbReference type="EMBL" id="JAXCGZ010005669">
    <property type="protein sequence ID" value="KAK7081227.1"/>
    <property type="molecule type" value="Genomic_DNA"/>
</dbReference>
<dbReference type="InterPro" id="IPR013783">
    <property type="entry name" value="Ig-like_fold"/>
</dbReference>
<dbReference type="PANTHER" id="PTHR13817:SF73">
    <property type="entry name" value="FIBRONECTIN TYPE-III DOMAIN-CONTAINING PROTEIN"/>
    <property type="match status" value="1"/>
</dbReference>
<proteinExistence type="predicted"/>
<evidence type="ECO:0000259" key="2">
    <source>
        <dbReference type="PROSITE" id="PS50853"/>
    </source>
</evidence>